<dbReference type="Proteomes" id="UP001597520">
    <property type="component" value="Unassembled WGS sequence"/>
</dbReference>
<dbReference type="CDD" id="cd07385">
    <property type="entry name" value="MPP_YkuE_C"/>
    <property type="match status" value="1"/>
</dbReference>
<gene>
    <name evidence="5" type="ORF">ACFSUB_14835</name>
</gene>
<evidence type="ECO:0000313" key="5">
    <source>
        <dbReference type="EMBL" id="MFD2706740.1"/>
    </source>
</evidence>
<evidence type="ECO:0000313" key="6">
    <source>
        <dbReference type="Proteomes" id="UP001597520"/>
    </source>
</evidence>
<feature type="domain" description="Calcineurin-like phosphoesterase" evidence="4">
    <location>
        <begin position="47"/>
        <end position="209"/>
    </location>
</feature>
<sequence>MTKKRWMFFLLMTTAAAIAGKSYYDTNVFLTKYVTFTTRKLPADKSIRLLQISDIHNKQFGRHNKRLINAAMEAEPDMIAVTGDLIDEDTPSITPMLHLMEALTGVTKNIYFVTGNHDWEHPEVKSFLHGLKERGITVLDNRNTMVEVNGAVIKLAGIEDHYTNRHNLSRAFQGIDEEYYTLLLSHAPLVFQNEKASRADLILSGHTHGGQIRFPFIGGVVSPGEGLFPSYEQGTHFFASGSWIYICKGLGTSTIPVRFMNQSQMTVVTIEGEEQ</sequence>
<dbReference type="EMBL" id="JBHUML010000005">
    <property type="protein sequence ID" value="MFD2706740.1"/>
    <property type="molecule type" value="Genomic_DNA"/>
</dbReference>
<proteinExistence type="predicted"/>
<comment type="caution">
    <text evidence="5">The sequence shown here is derived from an EMBL/GenBank/DDBJ whole genome shotgun (WGS) entry which is preliminary data.</text>
</comment>
<dbReference type="PANTHER" id="PTHR31302:SF31">
    <property type="entry name" value="PHOSPHODIESTERASE YAEI"/>
    <property type="match status" value="1"/>
</dbReference>
<dbReference type="InterPro" id="IPR029052">
    <property type="entry name" value="Metallo-depent_PP-like"/>
</dbReference>
<keyword evidence="1" id="KW-0479">Metal-binding</keyword>
<dbReference type="InterPro" id="IPR051158">
    <property type="entry name" value="Metallophosphoesterase_sf"/>
</dbReference>
<evidence type="ECO:0000259" key="4">
    <source>
        <dbReference type="Pfam" id="PF00149"/>
    </source>
</evidence>
<keyword evidence="6" id="KW-1185">Reference proteome</keyword>
<dbReference type="Gene3D" id="3.60.21.10">
    <property type="match status" value="1"/>
</dbReference>
<dbReference type="InterPro" id="IPR004843">
    <property type="entry name" value="Calcineurin-like_PHP"/>
</dbReference>
<accession>A0ABW5T4T2</accession>
<dbReference type="PANTHER" id="PTHR31302">
    <property type="entry name" value="TRANSMEMBRANE PROTEIN WITH METALLOPHOSPHOESTERASE DOMAIN-RELATED"/>
    <property type="match status" value="1"/>
</dbReference>
<feature type="signal peptide" evidence="3">
    <location>
        <begin position="1"/>
        <end position="19"/>
    </location>
</feature>
<dbReference type="Pfam" id="PF00149">
    <property type="entry name" value="Metallophos"/>
    <property type="match status" value="1"/>
</dbReference>
<dbReference type="RefSeq" id="WP_380714040.1">
    <property type="nucleotide sequence ID" value="NZ_JBHUML010000005.1"/>
</dbReference>
<keyword evidence="2" id="KW-0378">Hydrolase</keyword>
<feature type="chain" id="PRO_5046165984" evidence="3">
    <location>
        <begin position="20"/>
        <end position="275"/>
    </location>
</feature>
<dbReference type="SUPFAM" id="SSF56300">
    <property type="entry name" value="Metallo-dependent phosphatases"/>
    <property type="match status" value="1"/>
</dbReference>
<evidence type="ECO:0000256" key="1">
    <source>
        <dbReference type="ARBA" id="ARBA00022723"/>
    </source>
</evidence>
<keyword evidence="3" id="KW-0732">Signal</keyword>
<evidence type="ECO:0000256" key="2">
    <source>
        <dbReference type="ARBA" id="ARBA00022801"/>
    </source>
</evidence>
<name>A0ABW5T4T2_9BACI</name>
<reference evidence="6" key="1">
    <citation type="journal article" date="2019" name="Int. J. Syst. Evol. Microbiol.">
        <title>The Global Catalogue of Microorganisms (GCM) 10K type strain sequencing project: providing services to taxonomists for standard genome sequencing and annotation.</title>
        <authorList>
            <consortium name="The Broad Institute Genomics Platform"/>
            <consortium name="The Broad Institute Genome Sequencing Center for Infectious Disease"/>
            <person name="Wu L."/>
            <person name="Ma J."/>
        </authorList>
    </citation>
    <scope>NUCLEOTIDE SEQUENCE [LARGE SCALE GENOMIC DNA]</scope>
    <source>
        <strain evidence="6">KCTC 33792</strain>
    </source>
</reference>
<organism evidence="5 6">
    <name type="scientific">Salibacterium lacus</name>
    <dbReference type="NCBI Taxonomy" id="1898109"/>
    <lineage>
        <taxon>Bacteria</taxon>
        <taxon>Bacillati</taxon>
        <taxon>Bacillota</taxon>
        <taxon>Bacilli</taxon>
        <taxon>Bacillales</taxon>
        <taxon>Bacillaceae</taxon>
    </lineage>
</organism>
<evidence type="ECO:0000256" key="3">
    <source>
        <dbReference type="SAM" id="SignalP"/>
    </source>
</evidence>
<protein>
    <submittedName>
        <fullName evidence="5">Metallophosphoesterase</fullName>
    </submittedName>
</protein>